<dbReference type="eggNOG" id="ENOG5031S9P">
    <property type="taxonomic scope" value="Bacteria"/>
</dbReference>
<comment type="caution">
    <text evidence="1">The sequence shown here is derived from an EMBL/GenBank/DDBJ whole genome shotgun (WGS) entry which is preliminary data.</text>
</comment>
<dbReference type="NCBIfam" id="TIGR02834">
    <property type="entry name" value="spo_ytxC"/>
    <property type="match status" value="1"/>
</dbReference>
<organism evidence="1 2">
    <name type="scientific">Pseudobacteroides cellulosolvens ATCC 35603 = DSM 2933</name>
    <dbReference type="NCBI Taxonomy" id="398512"/>
    <lineage>
        <taxon>Bacteria</taxon>
        <taxon>Bacillati</taxon>
        <taxon>Bacillota</taxon>
        <taxon>Clostridia</taxon>
        <taxon>Eubacteriales</taxon>
        <taxon>Oscillospiraceae</taxon>
        <taxon>Pseudobacteroides</taxon>
    </lineage>
</organism>
<name>A0A0L6JW08_9FIRM</name>
<sequence>MQFLSIGVNKDTEDVIEGIKNELEKNKTNHFKYSIQNEVNSNGSNYIVCSYNSDRNADNADNPDTIKKTLVLNISNALADYIIKKYEEKLIIRTITSNYCYFNSVEKKEILALAKKIIKSDDKDLLSSLFHIRRHNLIVKKLLDYFDNSNSIILDGFVNFRLKDYIKDLEEVVDKAVDDYLMVREYNEFIRLLRYFVDIQNPKFNLIHVVTSFDNKYMLLDENKREITNECIREFVNEISMGEINYDDLLVSSLITLAPRKIVLHGTRHFKNKELLETIKNVFYGKVTICSECEICEVNMAKSNNKSGTINIENK</sequence>
<dbReference type="AlphaFoldDB" id="A0A0L6JW08"/>
<dbReference type="InterPro" id="IPR014199">
    <property type="entry name" value="Spore_YtxC"/>
</dbReference>
<dbReference type="Proteomes" id="UP000036923">
    <property type="component" value="Unassembled WGS sequence"/>
</dbReference>
<proteinExistence type="predicted"/>
<dbReference type="PATRIC" id="fig|398512.5.peg.5130"/>
<accession>A0A0L6JW08</accession>
<keyword evidence="2" id="KW-1185">Reference proteome</keyword>
<dbReference type="STRING" id="398512.Bccel_4891"/>
<dbReference type="OrthoDB" id="2986513at2"/>
<reference evidence="2" key="1">
    <citation type="submission" date="2015-07" db="EMBL/GenBank/DDBJ databases">
        <title>Near-Complete Genome Sequence of the Cellulolytic Bacterium Bacteroides (Pseudobacteroides) cellulosolvens ATCC 35603.</title>
        <authorList>
            <person name="Dassa B."/>
            <person name="Utturkar S.M."/>
            <person name="Klingeman D.M."/>
            <person name="Hurt R.A."/>
            <person name="Keller M."/>
            <person name="Xu J."/>
            <person name="Reddy Y.H.K."/>
            <person name="Borovok I."/>
            <person name="Grinberg I.R."/>
            <person name="Lamed R."/>
            <person name="Zhivin O."/>
            <person name="Bayer E.A."/>
            <person name="Brown S.D."/>
        </authorList>
    </citation>
    <scope>NUCLEOTIDE SEQUENCE [LARGE SCALE GENOMIC DNA]</scope>
    <source>
        <strain evidence="2">DSM 2933</strain>
    </source>
</reference>
<protein>
    <submittedName>
        <fullName evidence="1">Sporulation protein YtxC</fullName>
    </submittedName>
</protein>
<evidence type="ECO:0000313" key="1">
    <source>
        <dbReference type="EMBL" id="KNY29617.1"/>
    </source>
</evidence>
<evidence type="ECO:0000313" key="2">
    <source>
        <dbReference type="Proteomes" id="UP000036923"/>
    </source>
</evidence>
<gene>
    <name evidence="1" type="ORF">Bccel_4891</name>
</gene>
<dbReference type="RefSeq" id="WP_036935255.1">
    <property type="nucleotide sequence ID" value="NZ_JQKC01000001.1"/>
</dbReference>
<dbReference type="EMBL" id="LGTC01000001">
    <property type="protein sequence ID" value="KNY29617.1"/>
    <property type="molecule type" value="Genomic_DNA"/>
</dbReference>
<dbReference type="Pfam" id="PF08812">
    <property type="entry name" value="YtxC"/>
    <property type="match status" value="1"/>
</dbReference>